<organism evidence="1 2">
    <name type="scientific">Novosphingobium resinovorum</name>
    <dbReference type="NCBI Taxonomy" id="158500"/>
    <lineage>
        <taxon>Bacteria</taxon>
        <taxon>Pseudomonadati</taxon>
        <taxon>Pseudomonadota</taxon>
        <taxon>Alphaproteobacteria</taxon>
        <taxon>Sphingomonadales</taxon>
        <taxon>Sphingomonadaceae</taxon>
        <taxon>Novosphingobium</taxon>
    </lineage>
</organism>
<sequence>MSAKLVFLGRLEELAGTDGISVDVPLGWAGLLAHLSEHCAPELVETVAGVRVKVALNGALIAEKGGVVLADGDELAFLPPVSGG</sequence>
<dbReference type="Pfam" id="PF02597">
    <property type="entry name" value="ThiS"/>
    <property type="match status" value="1"/>
</dbReference>
<name>A0A1D8A7F1_9SPHN</name>
<dbReference type="AlphaFoldDB" id="A0A1D8A7F1"/>
<dbReference type="OrthoDB" id="9800712at2"/>
<dbReference type="CDD" id="cd00754">
    <property type="entry name" value="Ubl_MoaD"/>
    <property type="match status" value="1"/>
</dbReference>
<keyword evidence="2" id="KW-1185">Reference proteome</keyword>
<dbReference type="RefSeq" id="WP_069708868.1">
    <property type="nucleotide sequence ID" value="NZ_CP017075.1"/>
</dbReference>
<reference evidence="2" key="1">
    <citation type="journal article" date="2017" name="J. Biotechnol.">
        <title>Complete genome sequence of Novosphingobium resinovorum SA1, a versatile xenobiotic-degrading bacterium capable of utilizing sulfanilic acid.</title>
        <authorList>
            <person name="Hegedus B."/>
            <person name="Kos P.B."/>
            <person name="Balint B."/>
            <person name="Maroti G."/>
            <person name="Gan H.M."/>
            <person name="Perei K."/>
            <person name="Rakhely G."/>
        </authorList>
    </citation>
    <scope>NUCLEOTIDE SEQUENCE [LARGE SCALE GENOMIC DNA]</scope>
    <source>
        <strain evidence="2">SA1</strain>
    </source>
</reference>
<dbReference type="InterPro" id="IPR012675">
    <property type="entry name" value="Beta-grasp_dom_sf"/>
</dbReference>
<proteinExistence type="predicted"/>
<protein>
    <submittedName>
        <fullName evidence="1">Molybdopterin synthase sulfur carrier subunit</fullName>
    </submittedName>
</protein>
<accession>A0A1D8A7F1</accession>
<dbReference type="InterPro" id="IPR016155">
    <property type="entry name" value="Mopterin_synth/thiamin_S_b"/>
</dbReference>
<dbReference type="KEGG" id="nre:BES08_15750"/>
<gene>
    <name evidence="1" type="ORF">BES08_15750</name>
</gene>
<dbReference type="InterPro" id="IPR003749">
    <property type="entry name" value="ThiS/MoaD-like"/>
</dbReference>
<dbReference type="Proteomes" id="UP000094626">
    <property type="component" value="Chromosome"/>
</dbReference>
<dbReference type="EMBL" id="CP017075">
    <property type="protein sequence ID" value="AOR78046.1"/>
    <property type="molecule type" value="Genomic_DNA"/>
</dbReference>
<evidence type="ECO:0000313" key="1">
    <source>
        <dbReference type="EMBL" id="AOR78046.1"/>
    </source>
</evidence>
<dbReference type="SUPFAM" id="SSF54285">
    <property type="entry name" value="MoaD/ThiS"/>
    <property type="match status" value="1"/>
</dbReference>
<evidence type="ECO:0000313" key="2">
    <source>
        <dbReference type="Proteomes" id="UP000094626"/>
    </source>
</evidence>
<dbReference type="Gene3D" id="3.10.20.30">
    <property type="match status" value="1"/>
</dbReference>